<protein>
    <submittedName>
        <fullName evidence="2">Uncharacterized protein</fullName>
    </submittedName>
</protein>
<keyword evidence="3" id="KW-1185">Reference proteome</keyword>
<evidence type="ECO:0000313" key="2">
    <source>
        <dbReference type="EMBL" id="KAB8223029.1"/>
    </source>
</evidence>
<reference evidence="2 3" key="1">
    <citation type="submission" date="2019-04" db="EMBL/GenBank/DDBJ databases">
        <title>Fungal friends and foes A comparative genomics study of 23 Aspergillus species from section Flavi.</title>
        <authorList>
            <consortium name="DOE Joint Genome Institute"/>
            <person name="Kjaerbolling I."/>
            <person name="Vesth T.C."/>
            <person name="Frisvad J.C."/>
            <person name="Nybo J.L."/>
            <person name="Theobald S."/>
            <person name="Kildgaard S."/>
            <person name="Petersen T.I."/>
            <person name="Kuo A."/>
            <person name="Sato A."/>
            <person name="Lyhne E.K."/>
            <person name="Kogle M.E."/>
            <person name="Wiebenga A."/>
            <person name="Kun R.S."/>
            <person name="Lubbers R.J."/>
            <person name="Makela M.R."/>
            <person name="Barry K."/>
            <person name="Chovatia M."/>
            <person name="Clum A."/>
            <person name="Daum C."/>
            <person name="Haridas S."/>
            <person name="He G."/>
            <person name="LaButti K."/>
            <person name="Lipzen A."/>
            <person name="Mondo S."/>
            <person name="Pangilinan J."/>
            <person name="Riley R."/>
            <person name="Salamov A."/>
            <person name="Simmons B.A."/>
            <person name="Magnuson J.K."/>
            <person name="Henrissat B."/>
            <person name="Mortensen U.H."/>
            <person name="Larsen T.O."/>
            <person name="De vries R.P."/>
            <person name="Grigoriev I.V."/>
            <person name="Machida M."/>
            <person name="Baker S.E."/>
            <person name="Andersen M.R."/>
        </authorList>
    </citation>
    <scope>NUCLEOTIDE SEQUENCE [LARGE SCALE GENOMIC DNA]</scope>
    <source>
        <strain evidence="2 3">CBS 126849</strain>
    </source>
</reference>
<keyword evidence="1" id="KW-1133">Transmembrane helix</keyword>
<gene>
    <name evidence="2" type="ORF">BDV33DRAFT_47120</name>
</gene>
<evidence type="ECO:0000256" key="1">
    <source>
        <dbReference type="SAM" id="Phobius"/>
    </source>
</evidence>
<keyword evidence="1" id="KW-0812">Transmembrane</keyword>
<accession>A0A5N6F0K4</accession>
<dbReference type="Proteomes" id="UP000326799">
    <property type="component" value="Unassembled WGS sequence"/>
</dbReference>
<evidence type="ECO:0000313" key="3">
    <source>
        <dbReference type="Proteomes" id="UP000326799"/>
    </source>
</evidence>
<proteinExistence type="predicted"/>
<name>A0A5N6F0K4_9EURO</name>
<dbReference type="AlphaFoldDB" id="A0A5N6F0K4"/>
<feature type="transmembrane region" description="Helical" evidence="1">
    <location>
        <begin position="50"/>
        <end position="72"/>
    </location>
</feature>
<dbReference type="EMBL" id="ML733408">
    <property type="protein sequence ID" value="KAB8223029.1"/>
    <property type="molecule type" value="Genomic_DNA"/>
</dbReference>
<keyword evidence="1" id="KW-0472">Membrane</keyword>
<organism evidence="2 3">
    <name type="scientific">Aspergillus novoparasiticus</name>
    <dbReference type="NCBI Taxonomy" id="986946"/>
    <lineage>
        <taxon>Eukaryota</taxon>
        <taxon>Fungi</taxon>
        <taxon>Dikarya</taxon>
        <taxon>Ascomycota</taxon>
        <taxon>Pezizomycotina</taxon>
        <taxon>Eurotiomycetes</taxon>
        <taxon>Eurotiomycetidae</taxon>
        <taxon>Eurotiales</taxon>
        <taxon>Aspergillaceae</taxon>
        <taxon>Aspergillus</taxon>
        <taxon>Aspergillus subgen. Circumdati</taxon>
    </lineage>
</organism>
<sequence length="76" mass="8721">MMQSSNMIPIYKSNCWRFNTFPWFHRPPGIGNIWSCSLSENKRYRSKGSAILGLGWRISSCIIVYISIFLGFQGGL</sequence>